<keyword evidence="2" id="KW-1185">Reference proteome</keyword>
<comment type="caution">
    <text evidence="1">The sequence shown here is derived from an EMBL/GenBank/DDBJ whole genome shotgun (WGS) entry which is preliminary data.</text>
</comment>
<sequence length="958" mass="99301">MHNRGNRDARGAGTVRWLLTLLAVLGLVVGTAAPVSAASVPPVTASTTAVIGMPGGPAKTSLAGFNAGNIISDAVFTNNATMTEAQIQAFFNSKVKTCRGGSDKYGPIICLKDFRINSVTMPADSYCKGYTGAKNESAARIIYRVAQSCGINPQVLIVMLQKEQGLVNHTWPSKWRYDIALGQGCPDTAPCDPKFVGFFHQIYGAARQMQLYMEGKYFTWYAPGKTWNIQYHPNKSCGTAPVRVANKATSALYYYTPYQPNAAAMRAGHGTGDSCSSYGNRNFYNYFTDWFGSTQVPSMTPTGAIATEWKRMGGASGALGNPAAVVQVVTDPNGDGRAQKFAGGWIHSSAAGTYSSLTPVMTAYSAAGWLRGDLGWPVGREICTSGICTQPFAGGIISYKGKSTGVTTLGVSSSAIDREYQARKSVLGKAAAAVTVVSDPNGSGLARAYAGGWVHSSDEGTFSSSSRIMSAYSAAGWLRGFLGWPVAAEQSVSDPNGNGVAQQFEGGWIHSSAKGSFSSSSAVMEAYSKAGWVRGELGWPVAAEFCTGNACVQQFSGGVVGYVKGKPAVAVVGATPSAIAAAAKAQVSVTKGLGSAQAAVQVVADPNGSGLARKFSKGWVHSSDRGTFVSSTTVMTAYSKAGWLRGKLGWPTSEETCSGTVCAQSFEGGTISYTPGKQAVTLQGVSTDDVKTMRAGSAGALGKAVRAVQVVSDRNGNGLARAYAGGWVHSSDEGTFSSSSRIMSAYSAAGWLRGFLGWPVAAEQSVSDPNGNGVAQQFEGGWIHSSAKGSFSSSSAVMEAYSKAGWVRGELGWPVAAEFCTGNACVQQFSGGVVGYVKGKPAVAVVGATPSAIAAAAKAQVSVTKGLGSAQAAVQVVADPNGSGLARKFSKGWVHSSDRGTFVSSTTVMTAYSKAGWLRGKLGWPTSEETCSGTVCAQSFEGGTISYTPGKQAVTRFG</sequence>
<gene>
    <name evidence="1" type="ORF">WDU99_03520</name>
</gene>
<accession>A0ABU8L7T4</accession>
<organism evidence="1 2">
    <name type="scientific">Microbacterium bandirmense</name>
    <dbReference type="NCBI Taxonomy" id="3122050"/>
    <lineage>
        <taxon>Bacteria</taxon>
        <taxon>Bacillati</taxon>
        <taxon>Actinomycetota</taxon>
        <taxon>Actinomycetes</taxon>
        <taxon>Micrococcales</taxon>
        <taxon>Microbacteriaceae</taxon>
        <taxon>Microbacterium</taxon>
    </lineage>
</organism>
<dbReference type="Pfam" id="PF08310">
    <property type="entry name" value="LGFP"/>
    <property type="match status" value="4"/>
</dbReference>
<dbReference type="RefSeq" id="WP_337331050.1">
    <property type="nucleotide sequence ID" value="NZ_JBBDGM010000002.1"/>
</dbReference>
<protein>
    <recommendedName>
        <fullName evidence="3">LGFP repeat-containing protein</fullName>
    </recommendedName>
</protein>
<name>A0ABU8L7T4_9MICO</name>
<reference evidence="1 2" key="1">
    <citation type="submission" date="2024-02" db="EMBL/GenBank/DDBJ databases">
        <authorList>
            <person name="Saticioglu I.B."/>
        </authorList>
    </citation>
    <scope>NUCLEOTIDE SEQUENCE [LARGE SCALE GENOMIC DNA]</scope>
    <source>
        <strain evidence="1 2">Mu-80</strain>
    </source>
</reference>
<evidence type="ECO:0000313" key="2">
    <source>
        <dbReference type="Proteomes" id="UP001371224"/>
    </source>
</evidence>
<dbReference type="InterPro" id="IPR013207">
    <property type="entry name" value="LGFP"/>
</dbReference>
<evidence type="ECO:0008006" key="3">
    <source>
        <dbReference type="Google" id="ProtNLM"/>
    </source>
</evidence>
<proteinExistence type="predicted"/>
<dbReference type="Proteomes" id="UP001371224">
    <property type="component" value="Unassembled WGS sequence"/>
</dbReference>
<evidence type="ECO:0000313" key="1">
    <source>
        <dbReference type="EMBL" id="MEJ1087382.1"/>
    </source>
</evidence>
<dbReference type="EMBL" id="JBBDGM010000002">
    <property type="protein sequence ID" value="MEJ1087382.1"/>
    <property type="molecule type" value="Genomic_DNA"/>
</dbReference>